<keyword evidence="1" id="KW-0812">Transmembrane</keyword>
<keyword evidence="1" id="KW-0472">Membrane</keyword>
<comment type="caution">
    <text evidence="2">The sequence shown here is derived from an EMBL/GenBank/DDBJ whole genome shotgun (WGS) entry which is preliminary data.</text>
</comment>
<dbReference type="OrthoDB" id="270523at2759"/>
<dbReference type="AlphaFoldDB" id="A0A3R7PJC7"/>
<evidence type="ECO:0000313" key="2">
    <source>
        <dbReference type="EMBL" id="RNF26185.1"/>
    </source>
</evidence>
<name>A0A3R7PJC7_9TRYP</name>
<dbReference type="GeneID" id="40315260"/>
<accession>A0A3R7PJC7</accession>
<dbReference type="EMBL" id="MKKU01000053">
    <property type="protein sequence ID" value="RNF26185.1"/>
    <property type="molecule type" value="Genomic_DNA"/>
</dbReference>
<organism evidence="2 3">
    <name type="scientific">Trypanosoma conorhini</name>
    <dbReference type="NCBI Taxonomy" id="83891"/>
    <lineage>
        <taxon>Eukaryota</taxon>
        <taxon>Discoba</taxon>
        <taxon>Euglenozoa</taxon>
        <taxon>Kinetoplastea</taxon>
        <taxon>Metakinetoplastina</taxon>
        <taxon>Trypanosomatida</taxon>
        <taxon>Trypanosomatidae</taxon>
        <taxon>Trypanosoma</taxon>
    </lineage>
</organism>
<keyword evidence="3" id="KW-1185">Reference proteome</keyword>
<gene>
    <name evidence="2" type="ORF">Tco025E_01649</name>
</gene>
<reference evidence="2 3" key="1">
    <citation type="journal article" date="2018" name="BMC Genomics">
        <title>Genomic comparison of Trypanosoma conorhini and Trypanosoma rangeli to Trypanosoma cruzi strains of high and low virulence.</title>
        <authorList>
            <person name="Bradwell K.R."/>
            <person name="Koparde V.N."/>
            <person name="Matveyev A.V."/>
            <person name="Serrano M.G."/>
            <person name="Alves J.M."/>
            <person name="Parikh H."/>
            <person name="Huang B."/>
            <person name="Lee V."/>
            <person name="Espinosa-Alvarez O."/>
            <person name="Ortiz P.A."/>
            <person name="Costa-Martins A.G."/>
            <person name="Teixeira M.M."/>
            <person name="Buck G.A."/>
        </authorList>
    </citation>
    <scope>NUCLEOTIDE SEQUENCE [LARGE SCALE GENOMIC DNA]</scope>
    <source>
        <strain evidence="2 3">025E</strain>
    </source>
</reference>
<feature type="transmembrane region" description="Helical" evidence="1">
    <location>
        <begin position="77"/>
        <end position="99"/>
    </location>
</feature>
<dbReference type="Proteomes" id="UP000284403">
    <property type="component" value="Unassembled WGS sequence"/>
</dbReference>
<protein>
    <submittedName>
        <fullName evidence="2">Golgi/lysosome glycoprotein</fullName>
    </submittedName>
</protein>
<keyword evidence="1" id="KW-1133">Transmembrane helix</keyword>
<dbReference type="RefSeq" id="XP_029231391.1">
    <property type="nucleotide sequence ID" value="XM_029368586.1"/>
</dbReference>
<evidence type="ECO:0000256" key="1">
    <source>
        <dbReference type="SAM" id="Phobius"/>
    </source>
</evidence>
<sequence length="147" mass="15992">MTHDSDGHQVMYLSILCEDLGEAASCDTVERQNYILSLGKQQLALLVGPGIASVEGSRHLFAFGDDVTVVKTYGGHLLAVLITCLTVVVVVAMAVYGVLKYRENRQYFIQFGADDADVEDMYAADGPDGLGPPRRRVVKDAVIEVEE</sequence>
<evidence type="ECO:0000313" key="3">
    <source>
        <dbReference type="Proteomes" id="UP000284403"/>
    </source>
</evidence>
<proteinExistence type="predicted"/>